<keyword evidence="4" id="KW-1185">Reference proteome</keyword>
<evidence type="ECO:0000313" key="3">
    <source>
        <dbReference type="EMBL" id="AZA47953.1"/>
    </source>
</evidence>
<dbReference type="AlphaFoldDB" id="A0A3G6M3Z9"/>
<feature type="compositionally biased region" description="Gly residues" evidence="1">
    <location>
        <begin position="56"/>
        <end position="72"/>
    </location>
</feature>
<feature type="chain" id="PRO_5018172156" evidence="2">
    <location>
        <begin position="37"/>
        <end position="83"/>
    </location>
</feature>
<gene>
    <name evidence="3" type="ORF">EG346_06995</name>
</gene>
<sequence length="83" mass="8527">MIGFTGNYRNAQILNFKKMIEIILMLLGLAFSNNNANTATCSNNQGQATAQLIGSPGEGLDPGDGGPIGGNTGQLPPPPSNNP</sequence>
<evidence type="ECO:0000256" key="1">
    <source>
        <dbReference type="SAM" id="MobiDB-lite"/>
    </source>
</evidence>
<organism evidence="3 4">
    <name type="scientific">Chryseobacterium carnipullorum</name>
    <dbReference type="NCBI Taxonomy" id="1124835"/>
    <lineage>
        <taxon>Bacteria</taxon>
        <taxon>Pseudomonadati</taxon>
        <taxon>Bacteroidota</taxon>
        <taxon>Flavobacteriia</taxon>
        <taxon>Flavobacteriales</taxon>
        <taxon>Weeksellaceae</taxon>
        <taxon>Chryseobacterium group</taxon>
        <taxon>Chryseobacterium</taxon>
    </lineage>
</organism>
<keyword evidence="2" id="KW-0732">Signal</keyword>
<dbReference type="KEGG" id="ccau:EG346_06995"/>
<accession>A0A3G6M3Z9</accession>
<feature type="region of interest" description="Disordered" evidence="1">
    <location>
        <begin position="47"/>
        <end position="83"/>
    </location>
</feature>
<protein>
    <submittedName>
        <fullName evidence="3">Uncharacterized protein</fullName>
    </submittedName>
</protein>
<proteinExistence type="predicted"/>
<evidence type="ECO:0000256" key="2">
    <source>
        <dbReference type="SAM" id="SignalP"/>
    </source>
</evidence>
<name>A0A3G6M3Z9_CHRCU</name>
<reference evidence="4" key="1">
    <citation type="submission" date="2018-11" db="EMBL/GenBank/DDBJ databases">
        <title>Proposal to divide the Flavobacteriaceae and reorganize its genera based on Amino Acid Identity values calculated from whole genome sequences.</title>
        <authorList>
            <person name="Nicholson A.C."/>
            <person name="Gulvik C.A."/>
            <person name="Whitney A.M."/>
            <person name="Humrighouse B.W."/>
            <person name="Bell M."/>
            <person name="Holmes B."/>
            <person name="Steigerwalt A.G."/>
            <person name="Villarma A."/>
            <person name="Sheth M."/>
            <person name="Batra D."/>
            <person name="Pryor J."/>
            <person name="Bernardet J.-F."/>
            <person name="Hugo C."/>
            <person name="Kampfer P."/>
            <person name="Newman J."/>
            <person name="McQuiston J.R."/>
        </authorList>
    </citation>
    <scope>NUCLEOTIDE SEQUENCE [LARGE SCALE GENOMIC DNA]</scope>
    <source>
        <strain evidence="4">G0188</strain>
    </source>
</reference>
<feature type="signal peptide" evidence="2">
    <location>
        <begin position="1"/>
        <end position="36"/>
    </location>
</feature>
<dbReference type="EMBL" id="CP033920">
    <property type="protein sequence ID" value="AZA47953.1"/>
    <property type="molecule type" value="Genomic_DNA"/>
</dbReference>
<dbReference type="Proteomes" id="UP000273270">
    <property type="component" value="Chromosome"/>
</dbReference>
<evidence type="ECO:0000313" key="4">
    <source>
        <dbReference type="Proteomes" id="UP000273270"/>
    </source>
</evidence>